<dbReference type="GO" id="GO:0003824">
    <property type="term" value="F:catalytic activity"/>
    <property type="evidence" value="ECO:0007669"/>
    <property type="project" value="InterPro"/>
</dbReference>
<gene>
    <name evidence="3" type="ORF">JTE90_005454</name>
</gene>
<proteinExistence type="predicted"/>
<dbReference type="NCBIfam" id="TIGR01167">
    <property type="entry name" value="LPXTG_anchor"/>
    <property type="match status" value="1"/>
</dbReference>
<comment type="caution">
    <text evidence="3">The sequence shown here is derived from an EMBL/GenBank/DDBJ whole genome shotgun (WGS) entry which is preliminary data.</text>
</comment>
<protein>
    <recommendedName>
        <fullName evidence="2">MOSC domain-containing protein</fullName>
    </recommendedName>
</protein>
<keyword evidence="1" id="KW-0472">Membrane</keyword>
<dbReference type="InterPro" id="IPR005302">
    <property type="entry name" value="MoCF_Sase_C"/>
</dbReference>
<keyword evidence="4" id="KW-1185">Reference proteome</keyword>
<name>A0AAV6U5L9_9ARAC</name>
<evidence type="ECO:0000259" key="2">
    <source>
        <dbReference type="PROSITE" id="PS51340"/>
    </source>
</evidence>
<dbReference type="EMBL" id="JAFNEN010000649">
    <property type="protein sequence ID" value="KAG8179098.1"/>
    <property type="molecule type" value="Genomic_DNA"/>
</dbReference>
<dbReference type="PANTHER" id="PTHR14237">
    <property type="entry name" value="MOLYBDOPTERIN COFACTOR SULFURASE MOSC"/>
    <property type="match status" value="1"/>
</dbReference>
<evidence type="ECO:0000313" key="4">
    <source>
        <dbReference type="Proteomes" id="UP000827092"/>
    </source>
</evidence>
<evidence type="ECO:0000256" key="1">
    <source>
        <dbReference type="SAM" id="Phobius"/>
    </source>
</evidence>
<dbReference type="SUPFAM" id="SSF50800">
    <property type="entry name" value="PK beta-barrel domain-like"/>
    <property type="match status" value="1"/>
</dbReference>
<dbReference type="Pfam" id="PF03473">
    <property type="entry name" value="MOSC"/>
    <property type="match status" value="1"/>
</dbReference>
<dbReference type="Proteomes" id="UP000827092">
    <property type="component" value="Unassembled WGS sequence"/>
</dbReference>
<dbReference type="InterPro" id="IPR011037">
    <property type="entry name" value="Pyrv_Knase-like_insert_dom_sf"/>
</dbReference>
<dbReference type="Pfam" id="PF03476">
    <property type="entry name" value="MOSC_N"/>
    <property type="match status" value="1"/>
</dbReference>
<dbReference type="GO" id="GO:0030151">
    <property type="term" value="F:molybdenum ion binding"/>
    <property type="evidence" value="ECO:0007669"/>
    <property type="project" value="InterPro"/>
</dbReference>
<evidence type="ECO:0000313" key="3">
    <source>
        <dbReference type="EMBL" id="KAG8179098.1"/>
    </source>
</evidence>
<feature type="transmembrane region" description="Helical" evidence="1">
    <location>
        <begin position="20"/>
        <end position="37"/>
    </location>
</feature>
<keyword evidence="1" id="KW-0812">Transmembrane</keyword>
<reference evidence="3 4" key="1">
    <citation type="journal article" date="2022" name="Nat. Ecol. Evol.">
        <title>A masculinizing supergene underlies an exaggerated male reproductive morph in a spider.</title>
        <authorList>
            <person name="Hendrickx F."/>
            <person name="De Corte Z."/>
            <person name="Sonet G."/>
            <person name="Van Belleghem S.M."/>
            <person name="Kostlbacher S."/>
            <person name="Vangestel C."/>
        </authorList>
    </citation>
    <scope>NUCLEOTIDE SEQUENCE [LARGE SCALE GENOMIC DNA]</scope>
    <source>
        <strain evidence="3">W744_W776</strain>
    </source>
</reference>
<dbReference type="GO" id="GO:0030170">
    <property type="term" value="F:pyridoxal phosphate binding"/>
    <property type="evidence" value="ECO:0007669"/>
    <property type="project" value="InterPro"/>
</dbReference>
<sequence>MTFRAVLFHQTGMTQNWTATWIIASALLISAAGVLVWRKKKRSFVPVGKIKKLFFYPVKSLKAVEVEHGICTKLGFVVNGVLDRSFMVVDGNGKLVSQREAPTLVLLTPKINGKNLSIITPSGQELVVEIKDSSTEKDKIIHCLVQGDSIDGIDCGDEAALFFQSYLQLPDLRMVQHVPTLPERKYLKNHPFYKRMKKEHPVGYQDLVAIHLVSQASVDDVNSHLADSQVSELNFRPNVFVEDCQPFDEDSWKYVKFQSEAELQQLQPTTRCILTTNDPHTGIITKKEPLVAMRKFRIPKSPDMVKNIGSLPCMGVGFAVLKPGPIYIGEDIYADVGQKHEMIKK</sequence>
<dbReference type="AlphaFoldDB" id="A0AAV6U5L9"/>
<accession>A0AAV6U5L9</accession>
<organism evidence="3 4">
    <name type="scientific">Oedothorax gibbosus</name>
    <dbReference type="NCBI Taxonomy" id="931172"/>
    <lineage>
        <taxon>Eukaryota</taxon>
        <taxon>Metazoa</taxon>
        <taxon>Ecdysozoa</taxon>
        <taxon>Arthropoda</taxon>
        <taxon>Chelicerata</taxon>
        <taxon>Arachnida</taxon>
        <taxon>Araneae</taxon>
        <taxon>Araneomorphae</taxon>
        <taxon>Entelegynae</taxon>
        <taxon>Araneoidea</taxon>
        <taxon>Linyphiidae</taxon>
        <taxon>Erigoninae</taxon>
        <taxon>Oedothorax</taxon>
    </lineage>
</organism>
<dbReference type="PROSITE" id="PS51340">
    <property type="entry name" value="MOSC"/>
    <property type="match status" value="1"/>
</dbReference>
<dbReference type="PANTHER" id="PTHR14237:SF19">
    <property type="entry name" value="MITOCHONDRIAL AMIDOXIME REDUCING COMPONENT 1"/>
    <property type="match status" value="1"/>
</dbReference>
<feature type="domain" description="MOSC" evidence="2">
    <location>
        <begin position="181"/>
        <end position="335"/>
    </location>
</feature>
<dbReference type="InterPro" id="IPR005303">
    <property type="entry name" value="MOCOS_middle"/>
</dbReference>
<dbReference type="SUPFAM" id="SSF141673">
    <property type="entry name" value="MOSC N-terminal domain-like"/>
    <property type="match status" value="1"/>
</dbReference>
<keyword evidence="1" id="KW-1133">Transmembrane helix</keyword>